<evidence type="ECO:0000256" key="6">
    <source>
        <dbReference type="ARBA" id="ARBA00022763"/>
    </source>
</evidence>
<dbReference type="Pfam" id="PF00752">
    <property type="entry name" value="XPG_N"/>
    <property type="match status" value="1"/>
</dbReference>
<keyword evidence="10" id="KW-0539">Nucleus</keyword>
<dbReference type="SMART" id="SM00484">
    <property type="entry name" value="XPGI"/>
    <property type="match status" value="1"/>
</dbReference>
<dbReference type="GO" id="GO:0046872">
    <property type="term" value="F:metal ion binding"/>
    <property type="evidence" value="ECO:0007669"/>
    <property type="project" value="UniProtKB-KW"/>
</dbReference>
<feature type="region of interest" description="Disordered" evidence="13">
    <location>
        <begin position="570"/>
        <end position="596"/>
    </location>
</feature>
<evidence type="ECO:0000256" key="10">
    <source>
        <dbReference type="ARBA" id="ARBA00023242"/>
    </source>
</evidence>
<keyword evidence="7" id="KW-0378">Hydrolase</keyword>
<comment type="similarity">
    <text evidence="11">Belongs to the XPG/RAD2 endonuclease family. GEN subfamily.</text>
</comment>
<feature type="region of interest" description="Disordered" evidence="13">
    <location>
        <begin position="463"/>
        <end position="486"/>
    </location>
</feature>
<evidence type="ECO:0000256" key="9">
    <source>
        <dbReference type="ARBA" id="ARBA00023204"/>
    </source>
</evidence>
<dbReference type="Proteomes" id="UP001188597">
    <property type="component" value="Unassembled WGS sequence"/>
</dbReference>
<comment type="caution">
    <text evidence="16">The sequence shown here is derived from an EMBL/GenBank/DDBJ whole genome shotgun (WGS) entry which is preliminary data.</text>
</comment>
<dbReference type="InterPro" id="IPR006086">
    <property type="entry name" value="XPG-I_dom"/>
</dbReference>
<keyword evidence="3" id="KW-0540">Nuclease</keyword>
<evidence type="ECO:0000256" key="8">
    <source>
        <dbReference type="ARBA" id="ARBA00022842"/>
    </source>
</evidence>
<dbReference type="GO" id="GO:0017108">
    <property type="term" value="F:5'-flap endonuclease activity"/>
    <property type="evidence" value="ECO:0007669"/>
    <property type="project" value="TreeGrafter"/>
</dbReference>
<dbReference type="Gene3D" id="3.40.50.1010">
    <property type="entry name" value="5'-nuclease"/>
    <property type="match status" value="1"/>
</dbReference>
<dbReference type="GO" id="GO:0005634">
    <property type="term" value="C:nucleus"/>
    <property type="evidence" value="ECO:0007669"/>
    <property type="project" value="UniProtKB-SubCell"/>
</dbReference>
<dbReference type="FunFam" id="3.40.50.1010:FF:000032">
    <property type="entry name" value="Flap endonuclease GEN-like 1"/>
    <property type="match status" value="1"/>
</dbReference>
<evidence type="ECO:0000259" key="15">
    <source>
        <dbReference type="SMART" id="SM00485"/>
    </source>
</evidence>
<dbReference type="Gene3D" id="1.10.150.20">
    <property type="entry name" value="5' to 3' exonuclease, C-terminal subdomain"/>
    <property type="match status" value="1"/>
</dbReference>
<evidence type="ECO:0000313" key="16">
    <source>
        <dbReference type="EMBL" id="KAK3022819.1"/>
    </source>
</evidence>
<reference evidence="16" key="1">
    <citation type="submission" date="2022-12" db="EMBL/GenBank/DDBJ databases">
        <title>Draft genome assemblies for two species of Escallonia (Escalloniales).</title>
        <authorList>
            <person name="Chanderbali A."/>
            <person name="Dervinis C."/>
            <person name="Anghel I."/>
            <person name="Soltis D."/>
            <person name="Soltis P."/>
            <person name="Zapata F."/>
        </authorList>
    </citation>
    <scope>NUCLEOTIDE SEQUENCE</scope>
    <source>
        <strain evidence="16">UCBG64.0493</strain>
        <tissue evidence="16">Leaf</tissue>
    </source>
</reference>
<feature type="compositionally biased region" description="Polar residues" evidence="13">
    <location>
        <begin position="575"/>
        <end position="585"/>
    </location>
</feature>
<dbReference type="SUPFAM" id="SSF47807">
    <property type="entry name" value="5' to 3' exonuclease, C-terminal subdomain"/>
    <property type="match status" value="1"/>
</dbReference>
<comment type="cofactor">
    <cofactor evidence="1">
        <name>Mg(2+)</name>
        <dbReference type="ChEBI" id="CHEBI:18420"/>
    </cofactor>
</comment>
<evidence type="ECO:0000256" key="3">
    <source>
        <dbReference type="ARBA" id="ARBA00022722"/>
    </source>
</evidence>
<dbReference type="SMART" id="SM00485">
    <property type="entry name" value="XPGN"/>
    <property type="match status" value="1"/>
</dbReference>
<keyword evidence="4" id="KW-0479">Metal-binding</keyword>
<dbReference type="GO" id="GO:0009650">
    <property type="term" value="P:UV protection"/>
    <property type="evidence" value="ECO:0007669"/>
    <property type="project" value="UniProtKB-ARBA"/>
</dbReference>
<name>A0AA88WBA7_9ASTE</name>
<dbReference type="Pfam" id="PF00867">
    <property type="entry name" value="XPG_I"/>
    <property type="match status" value="1"/>
</dbReference>
<accession>A0AA88WBA7</accession>
<feature type="compositionally biased region" description="Basic and acidic residues" evidence="13">
    <location>
        <begin position="467"/>
        <end position="476"/>
    </location>
</feature>
<evidence type="ECO:0000313" key="17">
    <source>
        <dbReference type="Proteomes" id="UP001188597"/>
    </source>
</evidence>
<keyword evidence="17" id="KW-1185">Reference proteome</keyword>
<feature type="domain" description="XPG N-terminal" evidence="15">
    <location>
        <begin position="1"/>
        <end position="97"/>
    </location>
</feature>
<evidence type="ECO:0000256" key="11">
    <source>
        <dbReference type="ARBA" id="ARBA00038112"/>
    </source>
</evidence>
<keyword evidence="5" id="KW-0255">Endonuclease</keyword>
<dbReference type="PANTHER" id="PTHR11081">
    <property type="entry name" value="FLAP ENDONUCLEASE FAMILY MEMBER"/>
    <property type="match status" value="1"/>
</dbReference>
<organism evidence="16 17">
    <name type="scientific">Escallonia herrerae</name>
    <dbReference type="NCBI Taxonomy" id="1293975"/>
    <lineage>
        <taxon>Eukaryota</taxon>
        <taxon>Viridiplantae</taxon>
        <taxon>Streptophyta</taxon>
        <taxon>Embryophyta</taxon>
        <taxon>Tracheophyta</taxon>
        <taxon>Spermatophyta</taxon>
        <taxon>Magnoliopsida</taxon>
        <taxon>eudicotyledons</taxon>
        <taxon>Gunneridae</taxon>
        <taxon>Pentapetalae</taxon>
        <taxon>asterids</taxon>
        <taxon>campanulids</taxon>
        <taxon>Escalloniales</taxon>
        <taxon>Escalloniaceae</taxon>
        <taxon>Escallonia</taxon>
    </lineage>
</organism>
<dbReference type="EMBL" id="JAVXUP010000690">
    <property type="protein sequence ID" value="KAK3022819.1"/>
    <property type="molecule type" value="Genomic_DNA"/>
</dbReference>
<evidence type="ECO:0000256" key="2">
    <source>
        <dbReference type="ARBA" id="ARBA00004123"/>
    </source>
</evidence>
<keyword evidence="6" id="KW-0227">DNA damage</keyword>
<proteinExistence type="inferred from homology"/>
<dbReference type="GO" id="GO:0006281">
    <property type="term" value="P:DNA repair"/>
    <property type="evidence" value="ECO:0007669"/>
    <property type="project" value="UniProtKB-KW"/>
</dbReference>
<evidence type="ECO:0000256" key="13">
    <source>
        <dbReference type="SAM" id="MobiDB-lite"/>
    </source>
</evidence>
<evidence type="ECO:0000256" key="1">
    <source>
        <dbReference type="ARBA" id="ARBA00001946"/>
    </source>
</evidence>
<sequence length="608" mass="69472">MGVGGHFWDLLKPYAKNEGPDFLRDKRVAVDLSHWIVQQETAVKTHIRNPHIRLTFFRTINLFAKFRAFPVFVVDGTPLPLKSQTRIAQFFRLSGIDSLSLPVTEEGVSVERNGAFQKCVNEGVELLELLGMPVLKARGEAEALCAQLNREGQVYACITADSDSFLFGAECTIKHIRPYCKEPFECYHMSDIEAGLGLKREHLIAISLLVGNDHDLNGVRRIGLDTALRFVKSFSEDEILNRLHEIGRGNTLQFEGSINYVGDFTSCSDKNSRKTKLPHCSFCGHPGSKRDHLKFACEYCSSSKGCMPKPVCFECDCPPCDLVQRDKVQRKEENWQTKVCKRIAMEQNFPNDEIIELYLNKNKGNHSVDDGLHMSWESPKTEMLIDYLAYYQQWQPSYIRQIMLPMLSTIFLRKVALNSTNDLLYGQYEFDSVQRVKIRYGCQFYVVKWKKASNAMHMVPSEGSDIQAERGEHDESSDLLDEPDAPHVHVEDGCLYLSTDEHMELVWAAFPEKVKKFLQEKEVEEQKSRWKRIGIRSEQTPEKSESTKVKSVQLNITEFYRSSKIRCQAKPTENVAKSSESNSGSFKGKRTECSPNLSKSARRRLLFG</sequence>
<dbReference type="AlphaFoldDB" id="A0AA88WBA7"/>
<dbReference type="PANTHER" id="PTHR11081:SF59">
    <property type="entry name" value="FI23547P1"/>
    <property type="match status" value="1"/>
</dbReference>
<comment type="subcellular location">
    <subcellularLocation>
        <location evidence="2">Nucleus</location>
    </subcellularLocation>
</comment>
<protein>
    <recommendedName>
        <fullName evidence="12">Flap endonuclease GEN-like 1</fullName>
    </recommendedName>
</protein>
<dbReference type="InterPro" id="IPR029060">
    <property type="entry name" value="PIN-like_dom_sf"/>
</dbReference>
<dbReference type="SUPFAM" id="SSF88723">
    <property type="entry name" value="PIN domain-like"/>
    <property type="match status" value="1"/>
</dbReference>
<dbReference type="InterPro" id="IPR036279">
    <property type="entry name" value="5-3_exonuclease_C_sf"/>
</dbReference>
<keyword evidence="9" id="KW-0234">DNA repair</keyword>
<evidence type="ECO:0000259" key="14">
    <source>
        <dbReference type="SMART" id="SM00484"/>
    </source>
</evidence>
<dbReference type="InterPro" id="IPR006085">
    <property type="entry name" value="XPG_DNA_repair_N"/>
</dbReference>
<gene>
    <name evidence="16" type="ORF">RJ639_046639</name>
</gene>
<dbReference type="CDD" id="cd09869">
    <property type="entry name" value="PIN_GEN1"/>
    <property type="match status" value="1"/>
</dbReference>
<evidence type="ECO:0000256" key="4">
    <source>
        <dbReference type="ARBA" id="ARBA00022723"/>
    </source>
</evidence>
<dbReference type="FunFam" id="1.10.150.20:FF:000030">
    <property type="entry name" value="Flap endonuclease GEN-like 1"/>
    <property type="match status" value="1"/>
</dbReference>
<evidence type="ECO:0000256" key="5">
    <source>
        <dbReference type="ARBA" id="ARBA00022759"/>
    </source>
</evidence>
<evidence type="ECO:0000256" key="7">
    <source>
        <dbReference type="ARBA" id="ARBA00022801"/>
    </source>
</evidence>
<evidence type="ECO:0000256" key="12">
    <source>
        <dbReference type="ARBA" id="ARBA00073453"/>
    </source>
</evidence>
<keyword evidence="8" id="KW-0460">Magnesium</keyword>
<feature type="domain" description="XPG-I" evidence="14">
    <location>
        <begin position="128"/>
        <end position="198"/>
    </location>
</feature>
<dbReference type="InterPro" id="IPR006084">
    <property type="entry name" value="XPG/Rad2"/>
</dbReference>
<dbReference type="PRINTS" id="PR00853">
    <property type="entry name" value="XPGRADSUPER"/>
</dbReference>
<dbReference type="GO" id="GO:0009555">
    <property type="term" value="P:pollen development"/>
    <property type="evidence" value="ECO:0007669"/>
    <property type="project" value="TreeGrafter"/>
</dbReference>